<organism evidence="2 3">
    <name type="scientific">Methanosarcina acetivorans (strain ATCC 35395 / DSM 2834 / JCM 12185 / C2A)</name>
    <dbReference type="NCBI Taxonomy" id="188937"/>
    <lineage>
        <taxon>Archaea</taxon>
        <taxon>Methanobacteriati</taxon>
        <taxon>Methanobacteriota</taxon>
        <taxon>Stenosarchaea group</taxon>
        <taxon>Methanomicrobia</taxon>
        <taxon>Methanosarcinales</taxon>
        <taxon>Methanosarcinaceae</taxon>
        <taxon>Methanosarcina</taxon>
    </lineage>
</organism>
<dbReference type="SUPFAM" id="SSF69304">
    <property type="entry name" value="Tricorn protease N-terminal domain"/>
    <property type="match status" value="2"/>
</dbReference>
<dbReference type="HOGENOM" id="CLU_363567_0_0_2"/>
<dbReference type="PhylomeDB" id="Q8TM74"/>
<keyword evidence="3" id="KW-1185">Reference proteome</keyword>
<dbReference type="STRING" id="188937.MA_2794"/>
<dbReference type="KEGG" id="mac:MA_2794"/>
<evidence type="ECO:0000259" key="1">
    <source>
        <dbReference type="Pfam" id="PF08308"/>
    </source>
</evidence>
<dbReference type="Gene3D" id="2.120.10.30">
    <property type="entry name" value="TolB, C-terminal domain"/>
    <property type="match status" value="2"/>
</dbReference>
<dbReference type="GeneID" id="25392964"/>
<dbReference type="InParanoid" id="Q8TM74"/>
<dbReference type="InterPro" id="IPR027618">
    <property type="entry name" value="Beta_prop_Msarc"/>
</dbReference>
<dbReference type="InterPro" id="IPR013229">
    <property type="entry name" value="PEGA"/>
</dbReference>
<gene>
    <name evidence="2" type="ordered locus">MA_2794</name>
</gene>
<dbReference type="RefSeq" id="WP_011022747.1">
    <property type="nucleotide sequence ID" value="NC_003552.1"/>
</dbReference>
<dbReference type="InterPro" id="IPR011042">
    <property type="entry name" value="6-blade_b-propeller_TolB-like"/>
</dbReference>
<dbReference type="NCBIfam" id="TIGR04275">
    <property type="entry name" value="beta_prop_Msarc"/>
    <property type="match status" value="6"/>
</dbReference>
<name>Q8TM74_METAC</name>
<dbReference type="PANTHER" id="PTHR36842:SF1">
    <property type="entry name" value="PROTEIN TOLB"/>
    <property type="match status" value="1"/>
</dbReference>
<protein>
    <recommendedName>
        <fullName evidence="1">PEGA domain-containing protein</fullName>
    </recommendedName>
</protein>
<dbReference type="Gene3D" id="2.60.98.40">
    <property type="match status" value="1"/>
</dbReference>
<dbReference type="Proteomes" id="UP000002487">
    <property type="component" value="Chromosome"/>
</dbReference>
<dbReference type="Pfam" id="PF08308">
    <property type="entry name" value="PEGA"/>
    <property type="match status" value="1"/>
</dbReference>
<dbReference type="EnsemblBacteria" id="AAM06172">
    <property type="protein sequence ID" value="AAM06172"/>
    <property type="gene ID" value="MA_2794"/>
</dbReference>
<accession>Q8TM74</accession>
<sequence>MSVTKATIPLVITIFLMIAICNLAFARELDVINNSDANLVQNQSVDGQFLTVTNNSDTNATQISAVDDNSNNVDPAIYGDRIVWGNYRIVDSSEDLYLYDTNNFTNDRITASGSASSPKIYGDKIVWEDSRSKDSDIYIYNLSTQSETQITTNKSDQKSPDIYGNRVVWEDDRNGGDLINSDIYMYDLSTNKESRITTIISAKDPVIYGDRIAWQDTRNGEWKSDIYLYDLSTKNETQITTSGSAYSPAIYEDRLVWRDNSENHSGIYMHNLSTSTETQIIANESAYSPVIYGDNIVWKDNSENHSGIYMHNLSTATETQITASESLIYSPAIYGDNIVWVDDRNNRSEIYMYNISTSKEILINTSKLSQTVLGKNETGDIYVYTSLTWNPDPVPITNATFTIIGSNEKYIGNGSYWAKLNAPESTYTISYEPVSGYDTPTSETKILKEGDSIKFSGEYLLKRRVGGRLDFGDGYILIIKQIDPEKKEISLELQLDERKVDEAKVREHETVGLNKISYSVNESDKYHPSEMFVENISRDEGGNYTDFSFPSPQYALGPIKPSTDLRISSIPEGAKASIDGKYIGKTPKSISIGELKTYSVQLELEGYKNWNGQCKFDKLEKQEIQPTLSR</sequence>
<dbReference type="OrthoDB" id="146042at2157"/>
<reference evidence="2 3" key="1">
    <citation type="journal article" date="2002" name="Genome Res.">
        <title>The genome of Methanosarcina acetivorans reveals extensive metabolic and physiological diversity.</title>
        <authorList>
            <person name="Galagan J.E."/>
            <person name="Nusbaum C."/>
            <person name="Roy A."/>
            <person name="Endrizzi M.G."/>
            <person name="Macdonald P."/>
            <person name="FitzHugh W."/>
            <person name="Calvo S."/>
            <person name="Engels R."/>
            <person name="Smirnov S."/>
            <person name="Atnoor D."/>
            <person name="Brown A."/>
            <person name="Allen N."/>
            <person name="Naylor J."/>
            <person name="Stange-Thomann N."/>
            <person name="DeArellano K."/>
            <person name="Johnson R."/>
            <person name="Linton L."/>
            <person name="McEwan P."/>
            <person name="McKernan K."/>
            <person name="Talamas J."/>
            <person name="Tirrell A."/>
            <person name="Ye W."/>
            <person name="Zimmer A."/>
            <person name="Barber R.D."/>
            <person name="Cann I."/>
            <person name="Graham D.E."/>
            <person name="Grahame D.A."/>
            <person name="Guss A."/>
            <person name="Hedderich R."/>
            <person name="Ingram-Smith C."/>
            <person name="Kuettner C.H."/>
            <person name="Krzycki J.A."/>
            <person name="Leigh J.A."/>
            <person name="Li W."/>
            <person name="Liu J."/>
            <person name="Mukhopadhyay B."/>
            <person name="Reeve J.N."/>
            <person name="Smith K."/>
            <person name="Springer T.A."/>
            <person name="Umayam L.A."/>
            <person name="White O."/>
            <person name="White R.H."/>
            <person name="de Macario E.C."/>
            <person name="Ferry J.G."/>
            <person name="Jarrell K.F."/>
            <person name="Jing H."/>
            <person name="Macario A.J.L."/>
            <person name="Paulsen I."/>
            <person name="Pritchett M."/>
            <person name="Sowers K.R."/>
            <person name="Swanson R.V."/>
            <person name="Zinder S.H."/>
            <person name="Lander E."/>
            <person name="Metcalf W.W."/>
            <person name="Birren B."/>
        </authorList>
    </citation>
    <scope>NUCLEOTIDE SEQUENCE [LARGE SCALE GENOMIC DNA]</scope>
    <source>
        <strain evidence="3">ATCC 35395 / DSM 2834 / JCM 12185 / C2A</strain>
    </source>
</reference>
<feature type="domain" description="PEGA" evidence="1">
    <location>
        <begin position="563"/>
        <end position="629"/>
    </location>
</feature>
<dbReference type="PANTHER" id="PTHR36842">
    <property type="entry name" value="PROTEIN TOLB HOMOLOG"/>
    <property type="match status" value="1"/>
</dbReference>
<dbReference type="AlphaFoldDB" id="Q8TM74"/>
<dbReference type="EMBL" id="AE010299">
    <property type="protein sequence ID" value="AAM06172.1"/>
    <property type="molecule type" value="Genomic_DNA"/>
</dbReference>
<proteinExistence type="predicted"/>
<evidence type="ECO:0000313" key="3">
    <source>
        <dbReference type="Proteomes" id="UP000002487"/>
    </source>
</evidence>
<evidence type="ECO:0000313" key="2">
    <source>
        <dbReference type="EMBL" id="AAM06172.1"/>
    </source>
</evidence>